<dbReference type="Gene3D" id="3.30.9.10">
    <property type="entry name" value="D-Amino Acid Oxidase, subunit A, domain 2"/>
    <property type="match status" value="2"/>
</dbReference>
<dbReference type="PANTHER" id="PTHR13847">
    <property type="entry name" value="SARCOSINE DEHYDROGENASE-RELATED"/>
    <property type="match status" value="1"/>
</dbReference>
<dbReference type="OrthoDB" id="9787190at2"/>
<dbReference type="Gene3D" id="3.50.50.60">
    <property type="entry name" value="FAD/NAD(P)-binding domain"/>
    <property type="match status" value="2"/>
</dbReference>
<organism evidence="4 5">
    <name type="scientific">Salipiger abyssi</name>
    <dbReference type="NCBI Taxonomy" id="1250539"/>
    <lineage>
        <taxon>Bacteria</taxon>
        <taxon>Pseudomonadati</taxon>
        <taxon>Pseudomonadota</taxon>
        <taxon>Alphaproteobacteria</taxon>
        <taxon>Rhodobacterales</taxon>
        <taxon>Roseobacteraceae</taxon>
        <taxon>Salipiger</taxon>
    </lineage>
</organism>
<dbReference type="Pfam" id="PF01266">
    <property type="entry name" value="DAO"/>
    <property type="match status" value="1"/>
</dbReference>
<dbReference type="InterPro" id="IPR036188">
    <property type="entry name" value="FAD/NAD-bd_sf"/>
</dbReference>
<dbReference type="GO" id="GO:0005886">
    <property type="term" value="C:plasma membrane"/>
    <property type="evidence" value="ECO:0007669"/>
    <property type="project" value="TreeGrafter"/>
</dbReference>
<gene>
    <name evidence="4" type="ORF">Ga0080574_TMP263</name>
</gene>
<accession>A0A1P8UMI7</accession>
<evidence type="ECO:0000313" key="5">
    <source>
        <dbReference type="Proteomes" id="UP000187059"/>
    </source>
</evidence>
<keyword evidence="2" id="KW-0560">Oxidoreductase</keyword>
<dbReference type="GO" id="GO:0008718">
    <property type="term" value="F:D-amino-acid dehydrogenase activity"/>
    <property type="evidence" value="ECO:0007669"/>
    <property type="project" value="TreeGrafter"/>
</dbReference>
<dbReference type="EMBL" id="CP015090">
    <property type="protein sequence ID" value="APZ50597.1"/>
    <property type="molecule type" value="Genomic_DNA"/>
</dbReference>
<dbReference type="GO" id="GO:0055130">
    <property type="term" value="P:D-alanine catabolic process"/>
    <property type="evidence" value="ECO:0007669"/>
    <property type="project" value="TreeGrafter"/>
</dbReference>
<dbReference type="Proteomes" id="UP000187059">
    <property type="component" value="Plasmid pPABY2"/>
</dbReference>
<dbReference type="PANTHER" id="PTHR13847:SF280">
    <property type="entry name" value="D-AMINO ACID DEHYDROGENASE"/>
    <property type="match status" value="1"/>
</dbReference>
<proteinExistence type="inferred from homology"/>
<dbReference type="AlphaFoldDB" id="A0A1P8UMI7"/>
<dbReference type="KEGG" id="paby:Ga0080574_TMP263"/>
<feature type="domain" description="FAD dependent oxidoreductase" evidence="3">
    <location>
        <begin position="18"/>
        <end position="411"/>
    </location>
</feature>
<comment type="similarity">
    <text evidence="1">Belongs to the DadA oxidoreductase family.</text>
</comment>
<evidence type="ECO:0000256" key="1">
    <source>
        <dbReference type="ARBA" id="ARBA00009410"/>
    </source>
</evidence>
<reference evidence="4 5" key="1">
    <citation type="submission" date="2016-04" db="EMBL/GenBank/DDBJ databases">
        <title>Deep-sea bacteria in the southern Pacific.</title>
        <authorList>
            <person name="Tang K."/>
        </authorList>
    </citation>
    <scope>NUCLEOTIDE SEQUENCE [LARGE SCALE GENOMIC DNA]</scope>
    <source>
        <strain evidence="4 5">JLT2014</strain>
        <plasmid evidence="5">ppaby2</plasmid>
    </source>
</reference>
<geneLocation type="plasmid" evidence="5">
    <name>ppaby2</name>
</geneLocation>
<dbReference type="InterPro" id="IPR006076">
    <property type="entry name" value="FAD-dep_OxRdtase"/>
</dbReference>
<keyword evidence="4" id="KW-0614">Plasmid</keyword>
<dbReference type="RefSeq" id="WP_076694401.1">
    <property type="nucleotide sequence ID" value="NZ_CP015090.1"/>
</dbReference>
<dbReference type="GO" id="GO:0005737">
    <property type="term" value="C:cytoplasm"/>
    <property type="evidence" value="ECO:0007669"/>
    <property type="project" value="TreeGrafter"/>
</dbReference>
<evidence type="ECO:0000256" key="2">
    <source>
        <dbReference type="ARBA" id="ARBA00023002"/>
    </source>
</evidence>
<dbReference type="SUPFAM" id="SSF51905">
    <property type="entry name" value="FAD/NAD(P)-binding domain"/>
    <property type="match status" value="1"/>
</dbReference>
<name>A0A1P8UMI7_9RHOB</name>
<sequence>MHQLATVPSDTELPKSADVVVIGGGIVGACTGLFLAEAGFKVVICEKGEFGAEQSSRNWGWVRKMGRDPRELPLAIQAFEEWKGLNALTGEETGFRQQGITYFAETEEMMAKYLHWLDYAREYQLDTREISSDELKELVPGMSREFAGGLHTPSDGMAEPALVTAAVVTGARKFGALAFSRCAVRGVETEAGKLSGVVTEKGAIKCPFAVLAGGTWSTLFARNLGIRIPQLKFLANVMRTEPIAGGPEGCGSGPGFGFRKRMDGGYNVSMRSAHPVDIVPDSFRFYRDFQQALSHEKKAMRLRVSRRSFHELMVPNSWKLDAVSPFEKERILNPEPAHKILDEAKVNIGKLFPALKDIRIADRIGGQVDATPDALPIISGVDDIPGLHVATGFSGHGLGVAPGAGRMIAQMIQGKTPLVDPEPYRLSRFTDGTKIEHWPIGF</sequence>
<evidence type="ECO:0000259" key="3">
    <source>
        <dbReference type="Pfam" id="PF01266"/>
    </source>
</evidence>
<evidence type="ECO:0000313" key="4">
    <source>
        <dbReference type="EMBL" id="APZ50597.1"/>
    </source>
</evidence>
<keyword evidence="5" id="KW-1185">Reference proteome</keyword>
<protein>
    <submittedName>
        <fullName evidence="4">Glycine/D-amino acid oxidase, deaminating</fullName>
    </submittedName>
</protein>